<feature type="domain" description="GH18" evidence="3">
    <location>
        <begin position="21"/>
        <end position="375"/>
    </location>
</feature>
<dbReference type="PANTHER" id="PTHR11177:SF360">
    <property type="entry name" value="CHITINASE 4-RELATED"/>
    <property type="match status" value="1"/>
</dbReference>
<dbReference type="InterPro" id="IPR029070">
    <property type="entry name" value="Chitinase_insertion_sf"/>
</dbReference>
<dbReference type="InterPro" id="IPR001223">
    <property type="entry name" value="Glyco_hydro18_cat"/>
</dbReference>
<sequence>MKASILLAICMAAALATAGESAVICQMASWSVYRPDGGTFQIPSIDPSLCTHGVYVFAGLDSSDQVESLDPWADLEAGGGLGGYAKFVALKAINPSFKPLLGLGGWANSAVHFSAIAGNATRRSNLASNVVAYLKKYQFEGIEIDWLYPLTSNDKTNFPLLLSELRKAFDPEGFELIATVGSLAETIERSYDIVEMEKSLDYFVLLGYDYDGPWNLRTGHNAPLYLPEANPLCVNASVTLFLDGGLTPGKLVIGIPGYGHTFTLVSEADNGIGADVIGVGDAGPWTYEAGILSYNEFAVASSEWTIQRDSLNQAPYAYKGNQWFSYDDETSIAFKTEYIASKQLGGAALWTIDEDELAGNAFTLLKAINAGLAKRK</sequence>
<accession>A0A8S1CKY7</accession>
<reference evidence="4 5" key="1">
    <citation type="submission" date="2020-04" db="EMBL/GenBank/DDBJ databases">
        <authorList>
            <person name="Alioto T."/>
            <person name="Alioto T."/>
            <person name="Gomez Garrido J."/>
        </authorList>
    </citation>
    <scope>NUCLEOTIDE SEQUENCE [LARGE SCALE GENOMIC DNA]</scope>
</reference>
<dbReference type="PANTHER" id="PTHR11177">
    <property type="entry name" value="CHITINASE"/>
    <property type="match status" value="1"/>
</dbReference>
<organism evidence="4 5">
    <name type="scientific">Cloeon dipterum</name>
    <dbReference type="NCBI Taxonomy" id="197152"/>
    <lineage>
        <taxon>Eukaryota</taxon>
        <taxon>Metazoa</taxon>
        <taxon>Ecdysozoa</taxon>
        <taxon>Arthropoda</taxon>
        <taxon>Hexapoda</taxon>
        <taxon>Insecta</taxon>
        <taxon>Pterygota</taxon>
        <taxon>Palaeoptera</taxon>
        <taxon>Ephemeroptera</taxon>
        <taxon>Pisciforma</taxon>
        <taxon>Baetidae</taxon>
        <taxon>Cloeon</taxon>
    </lineage>
</organism>
<dbReference type="AlphaFoldDB" id="A0A8S1CKY7"/>
<dbReference type="SUPFAM" id="SSF51445">
    <property type="entry name" value="(Trans)glycosidases"/>
    <property type="match status" value="1"/>
</dbReference>
<dbReference type="Gene3D" id="3.20.20.80">
    <property type="entry name" value="Glycosidases"/>
    <property type="match status" value="1"/>
</dbReference>
<feature type="chain" id="PRO_5035833048" description="GH18 domain-containing protein" evidence="2">
    <location>
        <begin position="19"/>
        <end position="376"/>
    </location>
</feature>
<dbReference type="PROSITE" id="PS51910">
    <property type="entry name" value="GH18_2"/>
    <property type="match status" value="1"/>
</dbReference>
<dbReference type="InterPro" id="IPR017853">
    <property type="entry name" value="GH"/>
</dbReference>
<evidence type="ECO:0000259" key="3">
    <source>
        <dbReference type="PROSITE" id="PS51910"/>
    </source>
</evidence>
<dbReference type="EMBL" id="CADEPI010000041">
    <property type="protein sequence ID" value="CAB3368992.1"/>
    <property type="molecule type" value="Genomic_DNA"/>
</dbReference>
<dbReference type="GO" id="GO:0004568">
    <property type="term" value="F:chitinase activity"/>
    <property type="evidence" value="ECO:0007669"/>
    <property type="project" value="TreeGrafter"/>
</dbReference>
<dbReference type="SMART" id="SM00636">
    <property type="entry name" value="Glyco_18"/>
    <property type="match status" value="1"/>
</dbReference>
<protein>
    <recommendedName>
        <fullName evidence="3">GH18 domain-containing protein</fullName>
    </recommendedName>
</protein>
<proteinExistence type="predicted"/>
<comment type="caution">
    <text evidence="4">The sequence shown here is derived from an EMBL/GenBank/DDBJ whole genome shotgun (WGS) entry which is preliminary data.</text>
</comment>
<dbReference type="GO" id="GO:0008061">
    <property type="term" value="F:chitin binding"/>
    <property type="evidence" value="ECO:0007669"/>
    <property type="project" value="InterPro"/>
</dbReference>
<keyword evidence="5" id="KW-1185">Reference proteome</keyword>
<evidence type="ECO:0000313" key="4">
    <source>
        <dbReference type="EMBL" id="CAB3368992.1"/>
    </source>
</evidence>
<feature type="signal peptide" evidence="2">
    <location>
        <begin position="1"/>
        <end position="18"/>
    </location>
</feature>
<evidence type="ECO:0000256" key="1">
    <source>
        <dbReference type="ARBA" id="ARBA00023157"/>
    </source>
</evidence>
<dbReference type="GO" id="GO:0005576">
    <property type="term" value="C:extracellular region"/>
    <property type="evidence" value="ECO:0007669"/>
    <property type="project" value="TreeGrafter"/>
</dbReference>
<dbReference type="FunFam" id="3.10.50.10:FF:000001">
    <property type="entry name" value="Chitinase 3-like 1"/>
    <property type="match status" value="1"/>
</dbReference>
<dbReference type="Pfam" id="PF00704">
    <property type="entry name" value="Glyco_hydro_18"/>
    <property type="match status" value="1"/>
</dbReference>
<dbReference type="InterPro" id="IPR011583">
    <property type="entry name" value="Chitinase_II/V-like_cat"/>
</dbReference>
<evidence type="ECO:0000313" key="5">
    <source>
        <dbReference type="Proteomes" id="UP000494165"/>
    </source>
</evidence>
<dbReference type="Gene3D" id="3.10.50.10">
    <property type="match status" value="1"/>
</dbReference>
<dbReference type="GO" id="GO:0006032">
    <property type="term" value="P:chitin catabolic process"/>
    <property type="evidence" value="ECO:0007669"/>
    <property type="project" value="TreeGrafter"/>
</dbReference>
<dbReference type="SUPFAM" id="SSF54556">
    <property type="entry name" value="Chitinase insertion domain"/>
    <property type="match status" value="1"/>
</dbReference>
<evidence type="ECO:0000256" key="2">
    <source>
        <dbReference type="SAM" id="SignalP"/>
    </source>
</evidence>
<keyword evidence="1" id="KW-1015">Disulfide bond</keyword>
<dbReference type="OrthoDB" id="73875at2759"/>
<gene>
    <name evidence="4" type="ORF">CLODIP_2_CD11004</name>
</gene>
<name>A0A8S1CKY7_9INSE</name>
<keyword evidence="2" id="KW-0732">Signal</keyword>
<dbReference type="GO" id="GO:0005975">
    <property type="term" value="P:carbohydrate metabolic process"/>
    <property type="evidence" value="ECO:0007669"/>
    <property type="project" value="InterPro"/>
</dbReference>
<dbReference type="Proteomes" id="UP000494165">
    <property type="component" value="Unassembled WGS sequence"/>
</dbReference>
<dbReference type="InterPro" id="IPR050314">
    <property type="entry name" value="Glycosyl_Hydrlase_18"/>
</dbReference>